<dbReference type="Gene3D" id="3.40.50.150">
    <property type="entry name" value="Vaccinia Virus protein VP39"/>
    <property type="match status" value="1"/>
</dbReference>
<evidence type="ECO:0000313" key="1">
    <source>
        <dbReference type="Proteomes" id="UP000515163"/>
    </source>
</evidence>
<keyword evidence="1" id="KW-1185">Reference proteome</keyword>
<name>A0A6P8I4N9_ACTTE</name>
<evidence type="ECO:0000313" key="2">
    <source>
        <dbReference type="RefSeq" id="XP_031562431.1"/>
    </source>
</evidence>
<dbReference type="InParanoid" id="A0A6P8I4N9"/>
<sequence length="260" mass="30036">MVIAIMHQGMNDATNYEALNVKVQDEVSKEHQLQKLEDRTDKSAYTLDAWKSICFGKYKTRWRGCILMKSPFIIVTYQQLFWDVKPRTVLEFGANSGGSAVWMADTLQMFGCKSHVYSVDIDLGLLEPLAREKRNDLTFLQGDCNEIQKTFPPEMLKSLPHPWFVSEDSHVNVVGVLDYIDQFTEPGDYMAIEDTNPLIPTASGASLFDDVKYEEWGREKLEHVEAFMKKHPTRYLIDKEYTDFFGYNGSEIMNGYLRRI</sequence>
<dbReference type="OrthoDB" id="186626at2759"/>
<dbReference type="CDD" id="cd02440">
    <property type="entry name" value="AdoMet_MTases"/>
    <property type="match status" value="1"/>
</dbReference>
<gene>
    <name evidence="2" type="primary">LOC116298193</name>
</gene>
<dbReference type="InterPro" id="IPR007072">
    <property type="entry name" value="RNMT_CmcI"/>
</dbReference>
<accession>A0A6P8I4N9</accession>
<dbReference type="KEGG" id="aten:116298193"/>
<dbReference type="InterPro" id="IPR029063">
    <property type="entry name" value="SAM-dependent_MTases_sf"/>
</dbReference>
<protein>
    <submittedName>
        <fullName evidence="2">Uncharacterized protein LOC116298193</fullName>
    </submittedName>
</protein>
<dbReference type="Proteomes" id="UP000515163">
    <property type="component" value="Unplaced"/>
</dbReference>
<dbReference type="AlphaFoldDB" id="A0A6P8I4N9"/>
<dbReference type="RefSeq" id="XP_031562431.1">
    <property type="nucleotide sequence ID" value="XM_031706571.1"/>
</dbReference>
<dbReference type="Pfam" id="PF04989">
    <property type="entry name" value="RMNT_CmcI"/>
    <property type="match status" value="1"/>
</dbReference>
<dbReference type="SUPFAM" id="SSF53335">
    <property type="entry name" value="S-adenosyl-L-methionine-dependent methyltransferases"/>
    <property type="match status" value="1"/>
</dbReference>
<dbReference type="GO" id="GO:0008168">
    <property type="term" value="F:methyltransferase activity"/>
    <property type="evidence" value="ECO:0007669"/>
    <property type="project" value="InterPro"/>
</dbReference>
<proteinExistence type="predicted"/>
<organism evidence="1 2">
    <name type="scientific">Actinia tenebrosa</name>
    <name type="common">Australian red waratah sea anemone</name>
    <dbReference type="NCBI Taxonomy" id="6105"/>
    <lineage>
        <taxon>Eukaryota</taxon>
        <taxon>Metazoa</taxon>
        <taxon>Cnidaria</taxon>
        <taxon>Anthozoa</taxon>
        <taxon>Hexacorallia</taxon>
        <taxon>Actiniaria</taxon>
        <taxon>Actiniidae</taxon>
        <taxon>Actinia</taxon>
    </lineage>
</organism>
<reference evidence="2" key="1">
    <citation type="submission" date="2025-08" db="UniProtKB">
        <authorList>
            <consortium name="RefSeq"/>
        </authorList>
    </citation>
    <scope>IDENTIFICATION</scope>
</reference>
<dbReference type="GeneID" id="116298193"/>
<dbReference type="GO" id="GO:0008610">
    <property type="term" value="P:lipid biosynthetic process"/>
    <property type="evidence" value="ECO:0007669"/>
    <property type="project" value="InterPro"/>
</dbReference>